<dbReference type="SMART" id="SM00382">
    <property type="entry name" value="AAA"/>
    <property type="match status" value="1"/>
</dbReference>
<evidence type="ECO:0000256" key="8">
    <source>
        <dbReference type="ARBA" id="ARBA00040745"/>
    </source>
</evidence>
<dbReference type="GO" id="GO:0005634">
    <property type="term" value="C:nucleus"/>
    <property type="evidence" value="ECO:0007669"/>
    <property type="project" value="UniProtKB-SubCell"/>
</dbReference>
<organism evidence="12 13">
    <name type="scientific">Pterulicium gracile</name>
    <dbReference type="NCBI Taxonomy" id="1884261"/>
    <lineage>
        <taxon>Eukaryota</taxon>
        <taxon>Fungi</taxon>
        <taxon>Dikarya</taxon>
        <taxon>Basidiomycota</taxon>
        <taxon>Agaricomycotina</taxon>
        <taxon>Agaricomycetes</taxon>
        <taxon>Agaricomycetidae</taxon>
        <taxon>Agaricales</taxon>
        <taxon>Pleurotineae</taxon>
        <taxon>Pterulaceae</taxon>
        <taxon>Pterulicium</taxon>
    </lineage>
</organism>
<evidence type="ECO:0000256" key="10">
    <source>
        <dbReference type="SAM" id="MobiDB-lite"/>
    </source>
</evidence>
<dbReference type="FunFam" id="1.20.272.10:FF:000011">
    <property type="entry name" value="Replication factor C subunit 2"/>
    <property type="match status" value="1"/>
</dbReference>
<dbReference type="GO" id="GO:0003689">
    <property type="term" value="F:DNA clamp loader activity"/>
    <property type="evidence" value="ECO:0007669"/>
    <property type="project" value="TreeGrafter"/>
</dbReference>
<evidence type="ECO:0000256" key="2">
    <source>
        <dbReference type="ARBA" id="ARBA00005378"/>
    </source>
</evidence>
<dbReference type="InterPro" id="IPR047854">
    <property type="entry name" value="RFC_lid"/>
</dbReference>
<dbReference type="InterPro" id="IPR027417">
    <property type="entry name" value="P-loop_NTPase"/>
</dbReference>
<dbReference type="PANTHER" id="PTHR11669:SF20">
    <property type="entry name" value="REPLICATION FACTOR C SUBUNIT 4"/>
    <property type="match status" value="1"/>
</dbReference>
<keyword evidence="6" id="KW-0238">DNA-binding</keyword>
<accession>A0A5C3R3D6</accession>
<reference evidence="12 13" key="1">
    <citation type="journal article" date="2019" name="Nat. Ecol. Evol.">
        <title>Megaphylogeny resolves global patterns of mushroom evolution.</title>
        <authorList>
            <person name="Varga T."/>
            <person name="Krizsan K."/>
            <person name="Foldi C."/>
            <person name="Dima B."/>
            <person name="Sanchez-Garcia M."/>
            <person name="Sanchez-Ramirez S."/>
            <person name="Szollosi G.J."/>
            <person name="Szarkandi J.G."/>
            <person name="Papp V."/>
            <person name="Albert L."/>
            <person name="Andreopoulos W."/>
            <person name="Angelini C."/>
            <person name="Antonin V."/>
            <person name="Barry K.W."/>
            <person name="Bougher N.L."/>
            <person name="Buchanan P."/>
            <person name="Buyck B."/>
            <person name="Bense V."/>
            <person name="Catcheside P."/>
            <person name="Chovatia M."/>
            <person name="Cooper J."/>
            <person name="Damon W."/>
            <person name="Desjardin D."/>
            <person name="Finy P."/>
            <person name="Geml J."/>
            <person name="Haridas S."/>
            <person name="Hughes K."/>
            <person name="Justo A."/>
            <person name="Karasinski D."/>
            <person name="Kautmanova I."/>
            <person name="Kiss B."/>
            <person name="Kocsube S."/>
            <person name="Kotiranta H."/>
            <person name="LaButti K.M."/>
            <person name="Lechner B.E."/>
            <person name="Liimatainen K."/>
            <person name="Lipzen A."/>
            <person name="Lukacs Z."/>
            <person name="Mihaltcheva S."/>
            <person name="Morgado L.N."/>
            <person name="Niskanen T."/>
            <person name="Noordeloos M.E."/>
            <person name="Ohm R.A."/>
            <person name="Ortiz-Santana B."/>
            <person name="Ovrebo C."/>
            <person name="Racz N."/>
            <person name="Riley R."/>
            <person name="Savchenko A."/>
            <person name="Shiryaev A."/>
            <person name="Soop K."/>
            <person name="Spirin V."/>
            <person name="Szebenyi C."/>
            <person name="Tomsovsky M."/>
            <person name="Tulloss R.E."/>
            <person name="Uehling J."/>
            <person name="Grigoriev I.V."/>
            <person name="Vagvolgyi C."/>
            <person name="Papp T."/>
            <person name="Martin F.M."/>
            <person name="Miettinen O."/>
            <person name="Hibbett D.S."/>
            <person name="Nagy L.G."/>
        </authorList>
    </citation>
    <scope>NUCLEOTIDE SEQUENCE [LARGE SCALE GENOMIC DNA]</scope>
    <source>
        <strain evidence="12 13">CBS 309.79</strain>
    </source>
</reference>
<dbReference type="CDD" id="cd18140">
    <property type="entry name" value="HLD_clamp_RFC"/>
    <property type="match status" value="1"/>
</dbReference>
<dbReference type="GO" id="GO:0005663">
    <property type="term" value="C:DNA replication factor C complex"/>
    <property type="evidence" value="ECO:0007669"/>
    <property type="project" value="TreeGrafter"/>
</dbReference>
<dbReference type="SUPFAM" id="SSF52540">
    <property type="entry name" value="P-loop containing nucleoside triphosphate hydrolases"/>
    <property type="match status" value="1"/>
</dbReference>
<feature type="region of interest" description="Disordered" evidence="10">
    <location>
        <begin position="1"/>
        <end position="21"/>
    </location>
</feature>
<dbReference type="CDD" id="cd00009">
    <property type="entry name" value="AAA"/>
    <property type="match status" value="1"/>
</dbReference>
<keyword evidence="7" id="KW-0539">Nucleus</keyword>
<sequence>MPSTFFKPQPNRQPAQGQKHALEPALQPWVEKYRPKTIDDISAQEHTVAVLRKTLSSTNLPHMLFYGPPGTGKTSTILALARQLFGPDNFKNRVLELNASDERGISIIREKVKTFARQTPRAQVVASDGKTYPCPPYKIIVLDEADSMTQDAQGALRRIMETHARITRFCLVCNYVTRIIEPLASRCSKFRFTPLDSVSTTSRLEYIAREEKVDVDADVLNALIRTSGGDLRRAITYLQSASRLSTSTNPPVPITAEEIQEIAGVIPDSVVEDFARTLGVEITGGMEVDRAPGGRSFEKIQKHVKQLMRDGYSGTQILAQLHDLITLNHLLTARQKSLSSLAFAEADKALCDGADEELWILEVALRISKAIASEES</sequence>
<evidence type="ECO:0000256" key="7">
    <source>
        <dbReference type="ARBA" id="ARBA00023242"/>
    </source>
</evidence>
<dbReference type="InterPro" id="IPR003959">
    <property type="entry name" value="ATPase_AAA_core"/>
</dbReference>
<dbReference type="SUPFAM" id="SSF48019">
    <property type="entry name" value="post-AAA+ oligomerization domain-like"/>
    <property type="match status" value="1"/>
</dbReference>
<evidence type="ECO:0000313" key="13">
    <source>
        <dbReference type="Proteomes" id="UP000305067"/>
    </source>
</evidence>
<dbReference type="InterPro" id="IPR050238">
    <property type="entry name" value="DNA_Rep/Repair_Clamp_Loader"/>
</dbReference>
<evidence type="ECO:0000256" key="1">
    <source>
        <dbReference type="ARBA" id="ARBA00004123"/>
    </source>
</evidence>
<dbReference type="Proteomes" id="UP000305067">
    <property type="component" value="Unassembled WGS sequence"/>
</dbReference>
<name>A0A5C3R3D6_9AGAR</name>
<dbReference type="InterPro" id="IPR003593">
    <property type="entry name" value="AAA+_ATPase"/>
</dbReference>
<protein>
    <recommendedName>
        <fullName evidence="8">Replication factor C subunit 2</fullName>
    </recommendedName>
    <alternativeName>
        <fullName evidence="9">Activator 1 41 kDa subunit</fullName>
    </alternativeName>
</protein>
<feature type="domain" description="AAA+ ATPase" evidence="11">
    <location>
        <begin position="59"/>
        <end position="196"/>
    </location>
</feature>
<dbReference type="InterPro" id="IPR008921">
    <property type="entry name" value="DNA_pol3_clamp-load_cplx_C"/>
</dbReference>
<dbReference type="GO" id="GO:0000076">
    <property type="term" value="P:DNA replication checkpoint signaling"/>
    <property type="evidence" value="ECO:0007669"/>
    <property type="project" value="UniProtKB-ARBA"/>
</dbReference>
<dbReference type="GO" id="GO:0005524">
    <property type="term" value="F:ATP binding"/>
    <property type="evidence" value="ECO:0007669"/>
    <property type="project" value="UniProtKB-KW"/>
</dbReference>
<evidence type="ECO:0000259" key="11">
    <source>
        <dbReference type="SMART" id="SM00382"/>
    </source>
</evidence>
<dbReference type="PANTHER" id="PTHR11669">
    <property type="entry name" value="REPLICATION FACTOR C / DNA POLYMERASE III GAMMA-TAU SUBUNIT"/>
    <property type="match status" value="1"/>
</dbReference>
<dbReference type="InterPro" id="IPR013748">
    <property type="entry name" value="Rep_factorC_C"/>
</dbReference>
<proteinExistence type="inferred from homology"/>
<dbReference type="EMBL" id="ML178814">
    <property type="protein sequence ID" value="TFL07501.1"/>
    <property type="molecule type" value="Genomic_DNA"/>
</dbReference>
<keyword evidence="5" id="KW-0067">ATP-binding</keyword>
<dbReference type="Gene3D" id="1.10.8.60">
    <property type="match status" value="1"/>
</dbReference>
<dbReference type="Gene3D" id="1.20.272.10">
    <property type="match status" value="1"/>
</dbReference>
<dbReference type="GO" id="GO:0003677">
    <property type="term" value="F:DNA binding"/>
    <property type="evidence" value="ECO:0007669"/>
    <property type="project" value="UniProtKB-KW"/>
</dbReference>
<keyword evidence="4" id="KW-0547">Nucleotide-binding</keyword>
<keyword evidence="12" id="KW-0378">Hydrolase</keyword>
<dbReference type="Pfam" id="PF00004">
    <property type="entry name" value="AAA"/>
    <property type="match status" value="1"/>
</dbReference>
<dbReference type="GO" id="GO:0031391">
    <property type="term" value="C:Elg1 RFC-like complex"/>
    <property type="evidence" value="ECO:0007669"/>
    <property type="project" value="UniProtKB-ARBA"/>
</dbReference>
<dbReference type="OrthoDB" id="4199794at2759"/>
<comment type="subcellular location">
    <subcellularLocation>
        <location evidence="1">Nucleus</location>
    </subcellularLocation>
</comment>
<evidence type="ECO:0000256" key="9">
    <source>
        <dbReference type="ARBA" id="ARBA00075373"/>
    </source>
</evidence>
<keyword evidence="13" id="KW-1185">Reference proteome</keyword>
<dbReference type="STRING" id="1884261.A0A5C3R3D6"/>
<dbReference type="GO" id="GO:0006271">
    <property type="term" value="P:DNA strand elongation involved in DNA replication"/>
    <property type="evidence" value="ECO:0007669"/>
    <property type="project" value="UniProtKB-ARBA"/>
</dbReference>
<gene>
    <name evidence="12" type="ORF">BDV98DRAFT_647071</name>
</gene>
<dbReference type="Gene3D" id="3.40.50.300">
    <property type="entry name" value="P-loop containing nucleotide triphosphate hydrolases"/>
    <property type="match status" value="1"/>
</dbReference>
<evidence type="ECO:0000256" key="4">
    <source>
        <dbReference type="ARBA" id="ARBA00022741"/>
    </source>
</evidence>
<evidence type="ECO:0000256" key="6">
    <source>
        <dbReference type="ARBA" id="ARBA00023125"/>
    </source>
</evidence>
<evidence type="ECO:0000256" key="5">
    <source>
        <dbReference type="ARBA" id="ARBA00022840"/>
    </source>
</evidence>
<dbReference type="Pfam" id="PF08542">
    <property type="entry name" value="Rep_fac_C"/>
    <property type="match status" value="1"/>
</dbReference>
<dbReference type="FunFam" id="1.10.8.60:FF:000032">
    <property type="entry name" value="Replication factor C subunit 4"/>
    <property type="match status" value="1"/>
</dbReference>
<comment type="similarity">
    <text evidence="2">Belongs to the activator 1 small subunits family.</text>
</comment>
<evidence type="ECO:0000313" key="12">
    <source>
        <dbReference type="EMBL" id="TFL07501.1"/>
    </source>
</evidence>
<dbReference type="Pfam" id="PF21960">
    <property type="entry name" value="RCF1-5-like_lid"/>
    <property type="match status" value="1"/>
</dbReference>
<keyword evidence="3" id="KW-0235">DNA replication</keyword>
<dbReference type="GO" id="GO:0006281">
    <property type="term" value="P:DNA repair"/>
    <property type="evidence" value="ECO:0007669"/>
    <property type="project" value="UniProtKB-ARBA"/>
</dbReference>
<dbReference type="GO" id="GO:0016887">
    <property type="term" value="F:ATP hydrolysis activity"/>
    <property type="evidence" value="ECO:0007669"/>
    <property type="project" value="InterPro"/>
</dbReference>
<evidence type="ECO:0000256" key="3">
    <source>
        <dbReference type="ARBA" id="ARBA00022705"/>
    </source>
</evidence>
<dbReference type="AlphaFoldDB" id="A0A5C3R3D6"/>
<dbReference type="FunFam" id="3.40.50.300:FF:000237">
    <property type="entry name" value="replication factor C subunit 4"/>
    <property type="match status" value="1"/>
</dbReference>